<dbReference type="InterPro" id="IPR001715">
    <property type="entry name" value="CH_dom"/>
</dbReference>
<sequence length="600" mass="67050">MPLWNSHFVRYALYGFVLLKNGLREDTRIEGVERMIFAPPHVADDPPETTPCPATVDPLLAELIGLCLCNIFATILWSLCRRCRRRTHGQRPRVAHRTTFVTTTFENPTLFQRAPVGGGGLGRASICPPADKGARQRRRRRLRRSPPALPPHTDDEPPTDVENETNSDSKWTLVSKKKKTKPKSKPNSTEQRAAGFRSSGTVENDVVDGANPETGRPIPANLAREPVDSGLESLGVAPAGEVSGLSELGEPERSVRLFHGGGHESHRIDERDAIQKKTFTKWVNKHLAKQTPGGPPRRRDDRLVAGSRMLGRTRRQKDKDSVSCSAAFDTNTSITITKNIITFPTSFSLRSKFYSARAGNSKRAQRPNAGPQHRDGESTIERQPCREPRPSICTAKNRTMLFSTETSGPAEGGWGPPRTCQLQSGNNLLAVNRQRLQAMQPARALSLYAHLGPSRSTTANVFANAFRGRERGPFYLDDLEFRRIRQQEASRRVDDLFEDLKDGHSLLSLLEVLSGEYLPREKGRMRFHQLQNVESVLNFLRAKNVKTVNIRPEDIVDGNPKLTLGLIWTIILHFQVSSGSLGVFSAKHLLRLFKHFINNT</sequence>
<dbReference type="PROSITE" id="PS00019">
    <property type="entry name" value="ACTININ_1"/>
    <property type="match status" value="1"/>
</dbReference>
<evidence type="ECO:0000259" key="4">
    <source>
        <dbReference type="PROSITE" id="PS50021"/>
    </source>
</evidence>
<feature type="compositionally biased region" description="Basic residues" evidence="3">
    <location>
        <begin position="175"/>
        <end position="184"/>
    </location>
</feature>
<protein>
    <recommendedName>
        <fullName evidence="4">Calponin-homology (CH) domain-containing protein</fullName>
    </recommendedName>
</protein>
<dbReference type="SUPFAM" id="SSF47576">
    <property type="entry name" value="Calponin-homology domain, CH-domain"/>
    <property type="match status" value="2"/>
</dbReference>
<evidence type="ECO:0000256" key="2">
    <source>
        <dbReference type="ARBA" id="ARBA00023203"/>
    </source>
</evidence>
<feature type="compositionally biased region" description="Basic residues" evidence="3">
    <location>
        <begin position="135"/>
        <end position="144"/>
    </location>
</feature>
<keyword evidence="2" id="KW-0009">Actin-binding</keyword>
<dbReference type="Pfam" id="PF00307">
    <property type="entry name" value="CH"/>
    <property type="match status" value="1"/>
</dbReference>
<feature type="domain" description="Calponin-homology (CH)" evidence="4">
    <location>
        <begin position="453"/>
        <end position="575"/>
    </location>
</feature>
<dbReference type="STRING" id="418985.A0A1V9WZX5"/>
<dbReference type="AlphaFoldDB" id="A0A1V9WZX5"/>
<feature type="region of interest" description="Disordered" evidence="3">
    <location>
        <begin position="111"/>
        <end position="223"/>
    </location>
</feature>
<dbReference type="PANTHER" id="PTHR11915">
    <property type="entry name" value="SPECTRIN/FILAMIN RELATED CYTOSKELETAL PROTEIN"/>
    <property type="match status" value="1"/>
</dbReference>
<keyword evidence="6" id="KW-1185">Reference proteome</keyword>
<reference evidence="5 6" key="1">
    <citation type="journal article" date="2017" name="Gigascience">
        <title>Draft genome of the honey bee ectoparasitic mite, Tropilaelaps mercedesae, is shaped by the parasitic life history.</title>
        <authorList>
            <person name="Dong X."/>
            <person name="Armstrong S.D."/>
            <person name="Xia D."/>
            <person name="Makepeace B.L."/>
            <person name="Darby A.C."/>
            <person name="Kadowaki T."/>
        </authorList>
    </citation>
    <scope>NUCLEOTIDE SEQUENCE [LARGE SCALE GENOMIC DNA]</scope>
    <source>
        <strain evidence="5">Wuxi-XJTLU</strain>
    </source>
</reference>
<organism evidence="5 6">
    <name type="scientific">Tropilaelaps mercedesae</name>
    <dbReference type="NCBI Taxonomy" id="418985"/>
    <lineage>
        <taxon>Eukaryota</taxon>
        <taxon>Metazoa</taxon>
        <taxon>Ecdysozoa</taxon>
        <taxon>Arthropoda</taxon>
        <taxon>Chelicerata</taxon>
        <taxon>Arachnida</taxon>
        <taxon>Acari</taxon>
        <taxon>Parasitiformes</taxon>
        <taxon>Mesostigmata</taxon>
        <taxon>Gamasina</taxon>
        <taxon>Dermanyssoidea</taxon>
        <taxon>Laelapidae</taxon>
        <taxon>Tropilaelaps</taxon>
    </lineage>
</organism>
<evidence type="ECO:0000256" key="3">
    <source>
        <dbReference type="SAM" id="MobiDB-lite"/>
    </source>
</evidence>
<feature type="non-terminal residue" evidence="5">
    <location>
        <position position="600"/>
    </location>
</feature>
<dbReference type="PROSITE" id="PS50021">
    <property type="entry name" value="CH"/>
    <property type="match status" value="1"/>
</dbReference>
<feature type="compositionally biased region" description="Acidic residues" evidence="3">
    <location>
        <begin position="156"/>
        <end position="165"/>
    </location>
</feature>
<feature type="region of interest" description="Disordered" evidence="3">
    <location>
        <begin position="287"/>
        <end position="322"/>
    </location>
</feature>
<dbReference type="InterPro" id="IPR001589">
    <property type="entry name" value="Actinin_actin-bd_CS"/>
</dbReference>
<dbReference type="SMART" id="SM00033">
    <property type="entry name" value="CH"/>
    <property type="match status" value="1"/>
</dbReference>
<dbReference type="InParanoid" id="A0A1V9WZX5"/>
<name>A0A1V9WZX5_9ACAR</name>
<evidence type="ECO:0000313" key="5">
    <source>
        <dbReference type="EMBL" id="OQR66860.1"/>
    </source>
</evidence>
<proteinExistence type="predicted"/>
<feature type="region of interest" description="Disordered" evidence="3">
    <location>
        <begin position="358"/>
        <end position="391"/>
    </location>
</feature>
<evidence type="ECO:0000256" key="1">
    <source>
        <dbReference type="ARBA" id="ARBA00022737"/>
    </source>
</evidence>
<dbReference type="FunFam" id="1.10.418.10:FF:000048">
    <property type="entry name" value="Short stop, isoform B"/>
    <property type="match status" value="1"/>
</dbReference>
<gene>
    <name evidence="5" type="ORF">BIW11_13882</name>
</gene>
<dbReference type="InterPro" id="IPR036872">
    <property type="entry name" value="CH_dom_sf"/>
</dbReference>
<dbReference type="Gene3D" id="1.10.418.10">
    <property type="entry name" value="Calponin-like domain"/>
    <property type="match status" value="1"/>
</dbReference>
<feature type="compositionally biased region" description="Basic and acidic residues" evidence="3">
    <location>
        <begin position="372"/>
        <end position="389"/>
    </location>
</feature>
<dbReference type="GO" id="GO:0003779">
    <property type="term" value="F:actin binding"/>
    <property type="evidence" value="ECO:0007669"/>
    <property type="project" value="UniProtKB-KW"/>
</dbReference>
<dbReference type="Proteomes" id="UP000192247">
    <property type="component" value="Unassembled WGS sequence"/>
</dbReference>
<dbReference type="OrthoDB" id="7585812at2759"/>
<evidence type="ECO:0000313" key="6">
    <source>
        <dbReference type="Proteomes" id="UP000192247"/>
    </source>
</evidence>
<accession>A0A1V9WZX5</accession>
<comment type="caution">
    <text evidence="5">The sequence shown here is derived from an EMBL/GenBank/DDBJ whole genome shotgun (WGS) entry which is preliminary data.</text>
</comment>
<keyword evidence="1" id="KW-0677">Repeat</keyword>
<dbReference type="EMBL" id="MNPL01030867">
    <property type="protein sequence ID" value="OQR66860.1"/>
    <property type="molecule type" value="Genomic_DNA"/>
</dbReference>